<keyword evidence="3" id="KW-1185">Reference proteome</keyword>
<keyword evidence="1" id="KW-0732">Signal</keyword>
<dbReference type="AlphaFoldDB" id="A0A1U9K6L8"/>
<dbReference type="RefSeq" id="WP_077719540.1">
    <property type="nucleotide sequence ID" value="NZ_CP019699.1"/>
</dbReference>
<evidence type="ECO:0000256" key="1">
    <source>
        <dbReference type="SAM" id="SignalP"/>
    </source>
</evidence>
<dbReference type="OrthoDB" id="3006118at2"/>
<dbReference type="KEGG" id="ntr:B0W44_07605"/>
<reference evidence="2 3" key="1">
    <citation type="journal article" date="2015" name="Int. J. Syst. Evol. Microbiol.">
        <title>Novibacillus thermophilus gen. nov., sp. nov., a Gram-staining-negative and moderately thermophilic member of the family Thermoactinomycetaceae.</title>
        <authorList>
            <person name="Yang G."/>
            <person name="Chen J."/>
            <person name="Zhou S."/>
        </authorList>
    </citation>
    <scope>NUCLEOTIDE SEQUENCE [LARGE SCALE GENOMIC DNA]</scope>
    <source>
        <strain evidence="2 3">SG-1</strain>
    </source>
</reference>
<evidence type="ECO:0008006" key="4">
    <source>
        <dbReference type="Google" id="ProtNLM"/>
    </source>
</evidence>
<feature type="chain" id="PRO_5038567131" description="Lipoprotein" evidence="1">
    <location>
        <begin position="24"/>
        <end position="227"/>
    </location>
</feature>
<dbReference type="Proteomes" id="UP000188603">
    <property type="component" value="Chromosome"/>
</dbReference>
<dbReference type="STRING" id="1471761.B0W44_07605"/>
<sequence>MRRTLTICTIFLFLTLMTACNVANEEAGEAVKYIISKTLEQPSSWHGSFIVRNEGGGSLIHTTYNGVHNDDGYRVAIDTQGMGFDSQADVKKEGDSLYVKLPNSANWQKTTSQDLKMLGLGFTYNPIEFVKFLQDFDVHISTTHAKNVYKILVQAKGEMPFTPTVAAITGTDQLLPLDVPEIYVEVNPENQTLRSLVMGVNYTGGISVSYEAQITKERGNNNAENSN</sequence>
<name>A0A1U9K6L8_9BACL</name>
<accession>A0A1U9K6L8</accession>
<dbReference type="EMBL" id="CP019699">
    <property type="protein sequence ID" value="AQS55672.1"/>
    <property type="molecule type" value="Genomic_DNA"/>
</dbReference>
<organism evidence="2 3">
    <name type="scientific">Novibacillus thermophilus</name>
    <dbReference type="NCBI Taxonomy" id="1471761"/>
    <lineage>
        <taxon>Bacteria</taxon>
        <taxon>Bacillati</taxon>
        <taxon>Bacillota</taxon>
        <taxon>Bacilli</taxon>
        <taxon>Bacillales</taxon>
        <taxon>Thermoactinomycetaceae</taxon>
        <taxon>Novibacillus</taxon>
    </lineage>
</organism>
<dbReference type="PROSITE" id="PS51257">
    <property type="entry name" value="PROKAR_LIPOPROTEIN"/>
    <property type="match status" value="1"/>
</dbReference>
<gene>
    <name evidence="2" type="ORF">B0W44_07605</name>
</gene>
<feature type="signal peptide" evidence="1">
    <location>
        <begin position="1"/>
        <end position="23"/>
    </location>
</feature>
<proteinExistence type="predicted"/>
<protein>
    <recommendedName>
        <fullName evidence="4">Lipoprotein</fullName>
    </recommendedName>
</protein>
<evidence type="ECO:0000313" key="2">
    <source>
        <dbReference type="EMBL" id="AQS55672.1"/>
    </source>
</evidence>
<evidence type="ECO:0000313" key="3">
    <source>
        <dbReference type="Proteomes" id="UP000188603"/>
    </source>
</evidence>